<organism evidence="3">
    <name type="scientific">freshwater metagenome</name>
    <dbReference type="NCBI Taxonomy" id="449393"/>
    <lineage>
        <taxon>unclassified sequences</taxon>
        <taxon>metagenomes</taxon>
        <taxon>ecological metagenomes</taxon>
    </lineage>
</organism>
<feature type="transmembrane region" description="Helical" evidence="2">
    <location>
        <begin position="130"/>
        <end position="152"/>
    </location>
</feature>
<reference evidence="3" key="1">
    <citation type="submission" date="2020-05" db="EMBL/GenBank/DDBJ databases">
        <authorList>
            <person name="Chiriac C."/>
            <person name="Salcher M."/>
            <person name="Ghai R."/>
            <person name="Kavagutti S V."/>
        </authorList>
    </citation>
    <scope>NUCLEOTIDE SEQUENCE</scope>
</reference>
<evidence type="ECO:0000313" key="3">
    <source>
        <dbReference type="EMBL" id="CAB4776049.1"/>
    </source>
</evidence>
<keyword evidence="2" id="KW-0472">Membrane</keyword>
<keyword evidence="2" id="KW-0812">Transmembrane</keyword>
<dbReference type="PANTHER" id="PTHR41282:SF1">
    <property type="entry name" value="CONSERVED TRANSMEMBRANE PROTEIN-RELATED"/>
    <property type="match status" value="1"/>
</dbReference>
<feature type="transmembrane region" description="Helical" evidence="2">
    <location>
        <begin position="189"/>
        <end position="209"/>
    </location>
</feature>
<evidence type="ECO:0000256" key="1">
    <source>
        <dbReference type="SAM" id="MobiDB-lite"/>
    </source>
</evidence>
<dbReference type="AlphaFoldDB" id="A0A6J6VXF3"/>
<feature type="transmembrane region" description="Helical" evidence="2">
    <location>
        <begin position="69"/>
        <end position="86"/>
    </location>
</feature>
<accession>A0A6J6VXF3</accession>
<evidence type="ECO:0000256" key="2">
    <source>
        <dbReference type="SAM" id="Phobius"/>
    </source>
</evidence>
<protein>
    <submittedName>
        <fullName evidence="3">Unannotated protein</fullName>
    </submittedName>
</protein>
<dbReference type="PANTHER" id="PTHR41282">
    <property type="entry name" value="CONSERVED TRANSMEMBRANE PROTEIN-RELATED"/>
    <property type="match status" value="1"/>
</dbReference>
<dbReference type="Pfam" id="PF12811">
    <property type="entry name" value="BaxI_1"/>
    <property type="match status" value="1"/>
</dbReference>
<dbReference type="InterPro" id="IPR010539">
    <property type="entry name" value="BaxI_1-like"/>
</dbReference>
<feature type="transmembrane region" description="Helical" evidence="2">
    <location>
        <begin position="215"/>
        <end position="239"/>
    </location>
</feature>
<gene>
    <name evidence="3" type="ORF">UFOPK2761_03688</name>
</gene>
<dbReference type="EMBL" id="CAEZYQ010000066">
    <property type="protein sequence ID" value="CAB4776049.1"/>
    <property type="molecule type" value="Genomic_DNA"/>
</dbReference>
<sequence length="285" mass="29622">MQSNNPVFRRSEAFSGSGAHGTQSYGNSGYGSDPSQWGVGAPGDTQGYAPAPQAPSAPMTIDSVVQKTGITLGVVVVAALATWVMLPEINEDTASSALGTVSAVATFGFLGAFVLSLVNSFKKVVSPPLVLAFAALEGIALGAISMLFNVAYPGAVQGAVIGTFAAFAGTLAAYKILNIQVGDKFRKFVVAAVFGMIGLSLMELVLGLFGAQIGLFGVSGLGMVTAVAGLVLGVFMLIMDFDFVEQGIRYGAPERESWTAAFAMTVSLVWIYTNLLRIMAFFSQE</sequence>
<feature type="region of interest" description="Disordered" evidence="1">
    <location>
        <begin position="1"/>
        <end position="54"/>
    </location>
</feature>
<feature type="transmembrane region" description="Helical" evidence="2">
    <location>
        <begin position="158"/>
        <end position="177"/>
    </location>
</feature>
<feature type="transmembrane region" description="Helical" evidence="2">
    <location>
        <begin position="98"/>
        <end position="118"/>
    </location>
</feature>
<name>A0A6J6VXF3_9ZZZZ</name>
<keyword evidence="2" id="KW-1133">Transmembrane helix</keyword>
<feature type="transmembrane region" description="Helical" evidence="2">
    <location>
        <begin position="260"/>
        <end position="282"/>
    </location>
</feature>
<dbReference type="PIRSF" id="PIRSF009160">
    <property type="entry name" value="UCP009160"/>
    <property type="match status" value="1"/>
</dbReference>
<proteinExistence type="predicted"/>